<keyword evidence="2" id="KW-0012">Acyltransferase</keyword>
<dbReference type="CDD" id="cd04301">
    <property type="entry name" value="NAT_SF"/>
    <property type="match status" value="1"/>
</dbReference>
<evidence type="ECO:0000313" key="5">
    <source>
        <dbReference type="EMBL" id="HIU61741.1"/>
    </source>
</evidence>
<dbReference type="EMBL" id="DVNE01000037">
    <property type="protein sequence ID" value="HIU61741.1"/>
    <property type="molecule type" value="Genomic_DNA"/>
</dbReference>
<dbReference type="InterPro" id="IPR000182">
    <property type="entry name" value="GNAT_dom"/>
</dbReference>
<dbReference type="InterPro" id="IPR051531">
    <property type="entry name" value="N-acetyltransferase"/>
</dbReference>
<dbReference type="PANTHER" id="PTHR43792">
    <property type="entry name" value="GNAT FAMILY, PUTATIVE (AFU_ORTHOLOGUE AFUA_3G00765)-RELATED-RELATED"/>
    <property type="match status" value="1"/>
</dbReference>
<reference evidence="5" key="2">
    <citation type="journal article" date="2021" name="PeerJ">
        <title>Extensive microbial diversity within the chicken gut microbiome revealed by metagenomics and culture.</title>
        <authorList>
            <person name="Gilroy R."/>
            <person name="Ravi A."/>
            <person name="Getino M."/>
            <person name="Pursley I."/>
            <person name="Horton D.L."/>
            <person name="Alikhan N.F."/>
            <person name="Baker D."/>
            <person name="Gharbi K."/>
            <person name="Hall N."/>
            <person name="Watson M."/>
            <person name="Adriaenssens E.M."/>
            <person name="Foster-Nyarko E."/>
            <person name="Jarju S."/>
            <person name="Secka A."/>
            <person name="Antonio M."/>
            <person name="Oren A."/>
            <person name="Chaudhuri R.R."/>
            <person name="La Ragione R."/>
            <person name="Hildebrand F."/>
            <person name="Pallen M.J."/>
        </authorList>
    </citation>
    <scope>NUCLEOTIDE SEQUENCE</scope>
    <source>
        <strain evidence="5">CHK195-12923</strain>
    </source>
</reference>
<evidence type="ECO:0000313" key="6">
    <source>
        <dbReference type="Proteomes" id="UP000824110"/>
    </source>
</evidence>
<feature type="domain" description="N-acetyltransferase" evidence="4">
    <location>
        <begin position="15"/>
        <end position="158"/>
    </location>
</feature>
<dbReference type="Proteomes" id="UP000824110">
    <property type="component" value="Unassembled WGS sequence"/>
</dbReference>
<dbReference type="AlphaFoldDB" id="A0A9D1MKF1"/>
<proteinExistence type="inferred from homology"/>
<dbReference type="PANTHER" id="PTHR43792:SF8">
    <property type="entry name" value="[RIBOSOMAL PROTEIN US5]-ALANINE N-ACETYLTRANSFERASE"/>
    <property type="match status" value="1"/>
</dbReference>
<evidence type="ECO:0000256" key="2">
    <source>
        <dbReference type="ARBA" id="ARBA00023315"/>
    </source>
</evidence>
<dbReference type="GO" id="GO:0016747">
    <property type="term" value="F:acyltransferase activity, transferring groups other than amino-acyl groups"/>
    <property type="evidence" value="ECO:0007669"/>
    <property type="project" value="InterPro"/>
</dbReference>
<dbReference type="InterPro" id="IPR016181">
    <property type="entry name" value="Acyl_CoA_acyltransferase"/>
</dbReference>
<dbReference type="PROSITE" id="PS51186">
    <property type="entry name" value="GNAT"/>
    <property type="match status" value="1"/>
</dbReference>
<dbReference type="Pfam" id="PF13302">
    <property type="entry name" value="Acetyltransf_3"/>
    <property type="match status" value="1"/>
</dbReference>
<name>A0A9D1MKF1_9FIRM</name>
<organism evidence="5 6">
    <name type="scientific">Candidatus Coproplasma excrementigallinarum</name>
    <dbReference type="NCBI Taxonomy" id="2840747"/>
    <lineage>
        <taxon>Bacteria</taxon>
        <taxon>Bacillati</taxon>
        <taxon>Bacillota</taxon>
        <taxon>Clostridia</taxon>
        <taxon>Eubacteriales</taxon>
        <taxon>Candidatus Coproplasma</taxon>
    </lineage>
</organism>
<comment type="caution">
    <text evidence="5">The sequence shown here is derived from an EMBL/GenBank/DDBJ whole genome shotgun (WGS) entry which is preliminary data.</text>
</comment>
<gene>
    <name evidence="5" type="ORF">IAB69_03740</name>
</gene>
<keyword evidence="1" id="KW-0808">Transferase</keyword>
<evidence type="ECO:0000256" key="1">
    <source>
        <dbReference type="ARBA" id="ARBA00022679"/>
    </source>
</evidence>
<evidence type="ECO:0000259" key="4">
    <source>
        <dbReference type="PROSITE" id="PS51186"/>
    </source>
</evidence>
<dbReference type="Gene3D" id="3.40.630.30">
    <property type="match status" value="1"/>
</dbReference>
<accession>A0A9D1MKF1</accession>
<comment type="similarity">
    <text evidence="3">Belongs to the acetyltransferase family. RimJ subfamily.</text>
</comment>
<sequence>MEVYLREWMTSDAFALSEILNEKDMHKFMRDLPFPYSVTDASWYINQCLNADKNRLYAFAIVADGKLAGCISALRGENIKRMSAEVGYYVKRELWGRGVATAALKQLVRYIMENTDIVRLYSTAFSENIASCKVLKNCGFEYEGTLVKAVVKYGKLHDEKVYALIRQ</sequence>
<reference evidence="5" key="1">
    <citation type="submission" date="2020-10" db="EMBL/GenBank/DDBJ databases">
        <authorList>
            <person name="Gilroy R."/>
        </authorList>
    </citation>
    <scope>NUCLEOTIDE SEQUENCE</scope>
    <source>
        <strain evidence="5">CHK195-12923</strain>
    </source>
</reference>
<protein>
    <submittedName>
        <fullName evidence="5">GNAT family N-acetyltransferase</fullName>
    </submittedName>
</protein>
<evidence type="ECO:0000256" key="3">
    <source>
        <dbReference type="ARBA" id="ARBA00038502"/>
    </source>
</evidence>
<dbReference type="SUPFAM" id="SSF55729">
    <property type="entry name" value="Acyl-CoA N-acyltransferases (Nat)"/>
    <property type="match status" value="1"/>
</dbReference>